<accession>A0ABT1YT61</accession>
<evidence type="ECO:0000256" key="6">
    <source>
        <dbReference type="ARBA" id="ARBA00023098"/>
    </source>
</evidence>
<keyword evidence="2 8" id="KW-0808">Transferase</keyword>
<comment type="catalytic activity">
    <reaction evidence="8">
        <text>apo-[ACP] + CoA = holo-[ACP] + adenosine 3',5'-bisphosphate + H(+)</text>
        <dbReference type="Rhea" id="RHEA:12068"/>
        <dbReference type="Rhea" id="RHEA-COMP:9685"/>
        <dbReference type="Rhea" id="RHEA-COMP:9690"/>
        <dbReference type="ChEBI" id="CHEBI:15378"/>
        <dbReference type="ChEBI" id="CHEBI:29999"/>
        <dbReference type="ChEBI" id="CHEBI:57287"/>
        <dbReference type="ChEBI" id="CHEBI:58343"/>
        <dbReference type="ChEBI" id="CHEBI:64479"/>
        <dbReference type="EC" id="2.7.8.7"/>
    </reaction>
</comment>
<evidence type="ECO:0000256" key="8">
    <source>
        <dbReference type="HAMAP-Rule" id="MF_00101"/>
    </source>
</evidence>
<reference evidence="10 11" key="1">
    <citation type="submission" date="2022-08" db="EMBL/GenBank/DDBJ databases">
        <title>Paenibacillus endoradicis sp. nov., Paenibacillus radicibacter sp. nov and Paenibacillus pararadicis sp. nov., three cold-adapted plant growth-promoting bacteria isolated from root of Larix gmelinii in Great Khingan.</title>
        <authorList>
            <person name="Xue H."/>
        </authorList>
    </citation>
    <scope>NUCLEOTIDE SEQUENCE [LARGE SCALE GENOMIC DNA]</scope>
    <source>
        <strain evidence="10 11">N5-1-1-5</strain>
    </source>
</reference>
<dbReference type="InterPro" id="IPR008278">
    <property type="entry name" value="4-PPantetheinyl_Trfase_dom"/>
</dbReference>
<dbReference type="NCBIfam" id="TIGR00516">
    <property type="entry name" value="acpS"/>
    <property type="match status" value="1"/>
</dbReference>
<evidence type="ECO:0000256" key="4">
    <source>
        <dbReference type="ARBA" id="ARBA00022832"/>
    </source>
</evidence>
<dbReference type="InterPro" id="IPR037143">
    <property type="entry name" value="4-PPantetheinyl_Trfase_dom_sf"/>
</dbReference>
<evidence type="ECO:0000313" key="11">
    <source>
        <dbReference type="Proteomes" id="UP001300012"/>
    </source>
</evidence>
<feature type="binding site" evidence="8">
    <location>
        <position position="59"/>
    </location>
    <ligand>
        <name>Mg(2+)</name>
        <dbReference type="ChEBI" id="CHEBI:18420"/>
    </ligand>
</feature>
<name>A0ABT1YT61_9BACL</name>
<proteinExistence type="inferred from homology"/>
<dbReference type="EMBL" id="JANQBD010000041">
    <property type="protein sequence ID" value="MCR8636366.1"/>
    <property type="molecule type" value="Genomic_DNA"/>
</dbReference>
<keyword evidence="6 8" id="KW-0443">Lipid metabolism</keyword>
<evidence type="ECO:0000256" key="7">
    <source>
        <dbReference type="ARBA" id="ARBA00023160"/>
    </source>
</evidence>
<dbReference type="GO" id="GO:0008897">
    <property type="term" value="F:holo-[acyl-carrier-protein] synthase activity"/>
    <property type="evidence" value="ECO:0007669"/>
    <property type="project" value="UniProtKB-EC"/>
</dbReference>
<keyword evidence="3 8" id="KW-0479">Metal-binding</keyword>
<dbReference type="SUPFAM" id="SSF56214">
    <property type="entry name" value="4'-phosphopantetheinyl transferase"/>
    <property type="match status" value="1"/>
</dbReference>
<comment type="cofactor">
    <cofactor evidence="8">
        <name>Mg(2+)</name>
        <dbReference type="ChEBI" id="CHEBI:18420"/>
    </cofactor>
</comment>
<keyword evidence="8" id="KW-0963">Cytoplasm</keyword>
<dbReference type="Pfam" id="PF01648">
    <property type="entry name" value="ACPS"/>
    <property type="match status" value="1"/>
</dbReference>
<keyword evidence="1 8" id="KW-0444">Lipid biosynthesis</keyword>
<keyword evidence="11" id="KW-1185">Reference proteome</keyword>
<evidence type="ECO:0000256" key="2">
    <source>
        <dbReference type="ARBA" id="ARBA00022679"/>
    </source>
</evidence>
<dbReference type="EC" id="2.7.8.7" evidence="8"/>
<comment type="function">
    <text evidence="8">Transfers the 4'-phosphopantetheine moiety from coenzyme A to a Ser of acyl-carrier-protein.</text>
</comment>
<keyword evidence="7 8" id="KW-0275">Fatty acid biosynthesis</keyword>
<protein>
    <recommendedName>
        <fullName evidence="8">Holo-[acyl-carrier-protein] synthase</fullName>
        <shortName evidence="8">Holo-ACP synthase</shortName>
        <ecNumber evidence="8">2.7.8.7</ecNumber>
    </recommendedName>
    <alternativeName>
        <fullName evidence="8">4'-phosphopantetheinyl transferase AcpS</fullName>
    </alternativeName>
</protein>
<dbReference type="InterPro" id="IPR004568">
    <property type="entry name" value="Ppantetheine-prot_Trfase_dom"/>
</dbReference>
<evidence type="ECO:0000259" key="9">
    <source>
        <dbReference type="Pfam" id="PF01648"/>
    </source>
</evidence>
<evidence type="ECO:0000313" key="10">
    <source>
        <dbReference type="EMBL" id="MCR8636366.1"/>
    </source>
</evidence>
<dbReference type="HAMAP" id="MF_00101">
    <property type="entry name" value="AcpS"/>
    <property type="match status" value="1"/>
</dbReference>
<sequence>MIIGVGTDLLEIARVKKIMEGTSGDRFAARVLTPEEQELAKKRQGRIAEFVAGRFAAKEAVSKALGCGIGKQVSLQDIEIIPDRLGKPICRVSAEALQRLELELETTVIHLSITHTESMAMAYAVVELRAIGKRA</sequence>
<keyword evidence="5 8" id="KW-0460">Magnesium</keyword>
<dbReference type="RefSeq" id="WP_258217867.1">
    <property type="nucleotide sequence ID" value="NZ_JANQBD010000041.1"/>
</dbReference>
<dbReference type="Proteomes" id="UP001300012">
    <property type="component" value="Unassembled WGS sequence"/>
</dbReference>
<feature type="binding site" evidence="8">
    <location>
        <position position="8"/>
    </location>
    <ligand>
        <name>Mg(2+)</name>
        <dbReference type="ChEBI" id="CHEBI:18420"/>
    </ligand>
</feature>
<evidence type="ECO:0000256" key="5">
    <source>
        <dbReference type="ARBA" id="ARBA00022842"/>
    </source>
</evidence>
<gene>
    <name evidence="8 10" type="primary">acpS</name>
    <name evidence="10" type="ORF">NV381_34845</name>
</gene>
<evidence type="ECO:0000256" key="1">
    <source>
        <dbReference type="ARBA" id="ARBA00022516"/>
    </source>
</evidence>
<comment type="subcellular location">
    <subcellularLocation>
        <location evidence="8">Cytoplasm</location>
    </subcellularLocation>
</comment>
<organism evidence="10 11">
    <name type="scientific">Paenibacillus radicis</name>
    <name type="common">ex Xue et al. 2023</name>
    <dbReference type="NCBI Taxonomy" id="2972489"/>
    <lineage>
        <taxon>Bacteria</taxon>
        <taxon>Bacillati</taxon>
        <taxon>Bacillota</taxon>
        <taxon>Bacilli</taxon>
        <taxon>Bacillales</taxon>
        <taxon>Paenibacillaceae</taxon>
        <taxon>Paenibacillus</taxon>
    </lineage>
</organism>
<feature type="domain" description="4'-phosphopantetheinyl transferase" evidence="9">
    <location>
        <begin position="4"/>
        <end position="98"/>
    </location>
</feature>
<keyword evidence="4 8" id="KW-0276">Fatty acid metabolism</keyword>
<dbReference type="Gene3D" id="3.90.470.20">
    <property type="entry name" value="4'-phosphopantetheinyl transferase domain"/>
    <property type="match status" value="1"/>
</dbReference>
<comment type="caution">
    <text evidence="10">The sequence shown here is derived from an EMBL/GenBank/DDBJ whole genome shotgun (WGS) entry which is preliminary data.</text>
</comment>
<comment type="similarity">
    <text evidence="8">Belongs to the P-Pant transferase superfamily. AcpS family.</text>
</comment>
<evidence type="ECO:0000256" key="3">
    <source>
        <dbReference type="ARBA" id="ARBA00022723"/>
    </source>
</evidence>
<dbReference type="NCBIfam" id="TIGR00556">
    <property type="entry name" value="pantethn_trn"/>
    <property type="match status" value="1"/>
</dbReference>
<dbReference type="InterPro" id="IPR002582">
    <property type="entry name" value="ACPS"/>
</dbReference>